<dbReference type="OrthoDB" id="5424391at2759"/>
<organism evidence="2 3">
    <name type="scientific">Lepidopterella palustris CBS 459.81</name>
    <dbReference type="NCBI Taxonomy" id="1314670"/>
    <lineage>
        <taxon>Eukaryota</taxon>
        <taxon>Fungi</taxon>
        <taxon>Dikarya</taxon>
        <taxon>Ascomycota</taxon>
        <taxon>Pezizomycotina</taxon>
        <taxon>Dothideomycetes</taxon>
        <taxon>Pleosporomycetidae</taxon>
        <taxon>Mytilinidiales</taxon>
        <taxon>Argynnaceae</taxon>
        <taxon>Lepidopterella</taxon>
    </lineage>
</organism>
<evidence type="ECO:0000256" key="1">
    <source>
        <dbReference type="SAM" id="MobiDB-lite"/>
    </source>
</evidence>
<reference evidence="2 3" key="1">
    <citation type="journal article" date="2016" name="Nat. Commun.">
        <title>Ectomycorrhizal ecology is imprinted in the genome of the dominant symbiotic fungus Cenococcum geophilum.</title>
        <authorList>
            <consortium name="DOE Joint Genome Institute"/>
            <person name="Peter M."/>
            <person name="Kohler A."/>
            <person name="Ohm R.A."/>
            <person name="Kuo A."/>
            <person name="Krutzmann J."/>
            <person name="Morin E."/>
            <person name="Arend M."/>
            <person name="Barry K.W."/>
            <person name="Binder M."/>
            <person name="Choi C."/>
            <person name="Clum A."/>
            <person name="Copeland A."/>
            <person name="Grisel N."/>
            <person name="Haridas S."/>
            <person name="Kipfer T."/>
            <person name="LaButti K."/>
            <person name="Lindquist E."/>
            <person name="Lipzen A."/>
            <person name="Maire R."/>
            <person name="Meier B."/>
            <person name="Mihaltcheva S."/>
            <person name="Molinier V."/>
            <person name="Murat C."/>
            <person name="Poggeler S."/>
            <person name="Quandt C.A."/>
            <person name="Sperisen C."/>
            <person name="Tritt A."/>
            <person name="Tisserant E."/>
            <person name="Crous P.W."/>
            <person name="Henrissat B."/>
            <person name="Nehls U."/>
            <person name="Egli S."/>
            <person name="Spatafora J.W."/>
            <person name="Grigoriev I.V."/>
            <person name="Martin F.M."/>
        </authorList>
    </citation>
    <scope>NUCLEOTIDE SEQUENCE [LARGE SCALE GENOMIC DNA]</scope>
    <source>
        <strain evidence="2 3">CBS 459.81</strain>
    </source>
</reference>
<dbReference type="AlphaFoldDB" id="A0A8E2EMK6"/>
<dbReference type="EMBL" id="KV744807">
    <property type="protein sequence ID" value="OCK86263.1"/>
    <property type="molecule type" value="Genomic_DNA"/>
</dbReference>
<dbReference type="Proteomes" id="UP000250266">
    <property type="component" value="Unassembled WGS sequence"/>
</dbReference>
<feature type="compositionally biased region" description="Polar residues" evidence="1">
    <location>
        <begin position="396"/>
        <end position="408"/>
    </location>
</feature>
<accession>A0A8E2EMK6</accession>
<protein>
    <submittedName>
        <fullName evidence="2">Uncharacterized protein</fullName>
    </submittedName>
</protein>
<gene>
    <name evidence="2" type="ORF">K432DRAFT_285034</name>
</gene>
<evidence type="ECO:0000313" key="3">
    <source>
        <dbReference type="Proteomes" id="UP000250266"/>
    </source>
</evidence>
<evidence type="ECO:0000313" key="2">
    <source>
        <dbReference type="EMBL" id="OCK86263.1"/>
    </source>
</evidence>
<name>A0A8E2EMK6_9PEZI</name>
<feature type="region of interest" description="Disordered" evidence="1">
    <location>
        <begin position="390"/>
        <end position="412"/>
    </location>
</feature>
<sequence>MQSPVSRAFSVLSSKIHPQLPLTPRESQQLLALLTTSFRQHLDREHPGYVPDDAGCEVHRQHYQVKDTIAKRSVSEPTSSHITASKHLESILTNPLFAIQPRRRRSGISNSSDMHKLLKDPLQWFLEQVADGSADITKALLCMEALERTPLTSKTSLATGTSVSAKPGLQIVEWLRASGLDRSKPFLTDYKFVTKLARLLTMEHEESLLWDWFLRRPADRMKETGMSVGQVRTFRSRLLRAMVKSKLDHGGGLEAAFSTFFRALSVRKIPDISDIRKGVFGSGMFLMKYLVSHPNAHISPEAFNRFLHTTDEWAFGREKLVRALLWLHHPSGPSVSPGLDFLKHYKEPLSNSNIRVLLVQLSLGVARQLLIEERFEEGRQILDFAKENFPEEVGSQPPQHSQASTALEPSQDELENMQLLDSLRLE</sequence>
<proteinExistence type="predicted"/>
<keyword evidence="3" id="KW-1185">Reference proteome</keyword>